<dbReference type="Proteomes" id="UP000638014">
    <property type="component" value="Unassembled WGS sequence"/>
</dbReference>
<protein>
    <recommendedName>
        <fullName evidence="2">diguanylate cyclase</fullName>
        <ecNumber evidence="2">2.7.7.65</ecNumber>
    </recommendedName>
</protein>
<feature type="transmembrane region" description="Helical" evidence="4">
    <location>
        <begin position="17"/>
        <end position="38"/>
    </location>
</feature>
<dbReference type="PANTHER" id="PTHR45138:SF9">
    <property type="entry name" value="DIGUANYLATE CYCLASE DGCM-RELATED"/>
    <property type="match status" value="1"/>
</dbReference>
<feature type="transmembrane region" description="Helical" evidence="4">
    <location>
        <begin position="171"/>
        <end position="192"/>
    </location>
</feature>
<keyword evidence="4" id="KW-0812">Transmembrane</keyword>
<accession>A0A8J6R4B7</accession>
<dbReference type="PANTHER" id="PTHR45138">
    <property type="entry name" value="REGULATORY COMPONENTS OF SENSORY TRANSDUCTION SYSTEM"/>
    <property type="match status" value="1"/>
</dbReference>
<evidence type="ECO:0000256" key="1">
    <source>
        <dbReference type="ARBA" id="ARBA00001946"/>
    </source>
</evidence>
<dbReference type="Pfam" id="PF00990">
    <property type="entry name" value="GGDEF"/>
    <property type="match status" value="1"/>
</dbReference>
<dbReference type="RefSeq" id="WP_191146430.1">
    <property type="nucleotide sequence ID" value="NZ_JACXAF010000035.1"/>
</dbReference>
<evidence type="ECO:0000256" key="2">
    <source>
        <dbReference type="ARBA" id="ARBA00012528"/>
    </source>
</evidence>
<comment type="catalytic activity">
    <reaction evidence="3">
        <text>2 GTP = 3',3'-c-di-GMP + 2 diphosphate</text>
        <dbReference type="Rhea" id="RHEA:24898"/>
        <dbReference type="ChEBI" id="CHEBI:33019"/>
        <dbReference type="ChEBI" id="CHEBI:37565"/>
        <dbReference type="ChEBI" id="CHEBI:58805"/>
        <dbReference type="EC" id="2.7.7.65"/>
    </reaction>
</comment>
<dbReference type="AlphaFoldDB" id="A0A8J6R4B7"/>
<dbReference type="EC" id="2.7.7.65" evidence="2"/>
<evidence type="ECO:0000256" key="4">
    <source>
        <dbReference type="SAM" id="Phobius"/>
    </source>
</evidence>
<feature type="transmembrane region" description="Helical" evidence="4">
    <location>
        <begin position="100"/>
        <end position="121"/>
    </location>
</feature>
<dbReference type="PROSITE" id="PS50887">
    <property type="entry name" value="GGDEF"/>
    <property type="match status" value="1"/>
</dbReference>
<proteinExistence type="predicted"/>
<gene>
    <name evidence="6" type="ORF">IC617_18260</name>
</gene>
<feature type="transmembrane region" description="Helical" evidence="4">
    <location>
        <begin position="50"/>
        <end position="80"/>
    </location>
</feature>
<dbReference type="InterPro" id="IPR000160">
    <property type="entry name" value="GGDEF_dom"/>
</dbReference>
<evidence type="ECO:0000256" key="3">
    <source>
        <dbReference type="ARBA" id="ARBA00034247"/>
    </source>
</evidence>
<dbReference type="GO" id="GO:0052621">
    <property type="term" value="F:diguanylate cyclase activity"/>
    <property type="evidence" value="ECO:0007669"/>
    <property type="project" value="UniProtKB-EC"/>
</dbReference>
<feature type="transmembrane region" description="Helical" evidence="4">
    <location>
        <begin position="221"/>
        <end position="240"/>
    </location>
</feature>
<feature type="domain" description="GGDEF" evidence="5">
    <location>
        <begin position="359"/>
        <end position="491"/>
    </location>
</feature>
<dbReference type="SUPFAM" id="SSF55073">
    <property type="entry name" value="Nucleotide cyclase"/>
    <property type="match status" value="1"/>
</dbReference>
<evidence type="ECO:0000259" key="5">
    <source>
        <dbReference type="PROSITE" id="PS50887"/>
    </source>
</evidence>
<feature type="transmembrane region" description="Helical" evidence="4">
    <location>
        <begin position="133"/>
        <end position="159"/>
    </location>
</feature>
<sequence length="491" mass="53943">MPEAVTKQPQHSVLKKAAIIALLVLFWIPIDGLTLLSLHSLERVLWSAEMGYMFALCLYFGWRGALLCLAASILSSAFWLNIDTGPVSTLMASLPVESSVLTAITSVTVIFAVTHVYHRFYGEINQRRTHVQVVPAFAAALLASFLVAYINLTGIAYFYDLQLKTLGLSPSMLAMAFFSGIVSLSALFCLLFDWLKLAGKLNWPVKLVLSRQSRPRNGSNYLLLLGGSTGTVIVLFYLGNQFQNDVWHMLAGLVIIASVMHISVRFSELQTAAAGAFLVSILAAMEHSVLGNSVNDSIEIFLPLLAITVYAQRLIPQMLLEQGRLRRKAESDPLTHLLNRRGFTAAANIELERANRYRRPLSLLILDIDHFKQVNDNHGHHSGDLVLKLMSRSLMRGLRSEAIAGRWGGEEFVAILPECDTAAAMICAERVRQLIAGEKAHFATGTVVVTASVGIAQMAVDEPLEQLIERADKALYEAKGQGRDRAVIASS</sequence>
<evidence type="ECO:0000313" key="6">
    <source>
        <dbReference type="EMBL" id="MBD1391375.1"/>
    </source>
</evidence>
<dbReference type="GO" id="GO:0043709">
    <property type="term" value="P:cell adhesion involved in single-species biofilm formation"/>
    <property type="evidence" value="ECO:0007669"/>
    <property type="project" value="TreeGrafter"/>
</dbReference>
<keyword evidence="4" id="KW-0472">Membrane</keyword>
<dbReference type="InterPro" id="IPR029787">
    <property type="entry name" value="Nucleotide_cyclase"/>
</dbReference>
<comment type="caution">
    <text evidence="6">The sequence shown here is derived from an EMBL/GenBank/DDBJ whole genome shotgun (WGS) entry which is preliminary data.</text>
</comment>
<name>A0A8J6R4B7_9GAMM</name>
<comment type="cofactor">
    <cofactor evidence="1">
        <name>Mg(2+)</name>
        <dbReference type="ChEBI" id="CHEBI:18420"/>
    </cofactor>
</comment>
<organism evidence="6 7">
    <name type="scientific">Neiella litorisoli</name>
    <dbReference type="NCBI Taxonomy" id="2771431"/>
    <lineage>
        <taxon>Bacteria</taxon>
        <taxon>Pseudomonadati</taxon>
        <taxon>Pseudomonadota</taxon>
        <taxon>Gammaproteobacteria</taxon>
        <taxon>Alteromonadales</taxon>
        <taxon>Echinimonadaceae</taxon>
        <taxon>Neiella</taxon>
    </lineage>
</organism>
<dbReference type="GO" id="GO:1902201">
    <property type="term" value="P:negative regulation of bacterial-type flagellum-dependent cell motility"/>
    <property type="evidence" value="ECO:0007669"/>
    <property type="project" value="TreeGrafter"/>
</dbReference>
<dbReference type="FunFam" id="3.30.70.270:FF:000001">
    <property type="entry name" value="Diguanylate cyclase domain protein"/>
    <property type="match status" value="1"/>
</dbReference>
<feature type="transmembrane region" description="Helical" evidence="4">
    <location>
        <begin position="246"/>
        <end position="264"/>
    </location>
</feature>
<dbReference type="GO" id="GO:0005886">
    <property type="term" value="C:plasma membrane"/>
    <property type="evidence" value="ECO:0007669"/>
    <property type="project" value="TreeGrafter"/>
</dbReference>
<dbReference type="CDD" id="cd01949">
    <property type="entry name" value="GGDEF"/>
    <property type="match status" value="1"/>
</dbReference>
<dbReference type="NCBIfam" id="TIGR00254">
    <property type="entry name" value="GGDEF"/>
    <property type="match status" value="1"/>
</dbReference>
<keyword evidence="4" id="KW-1133">Transmembrane helix</keyword>
<dbReference type="SMART" id="SM00267">
    <property type="entry name" value="GGDEF"/>
    <property type="match status" value="1"/>
</dbReference>
<dbReference type="InterPro" id="IPR050469">
    <property type="entry name" value="Diguanylate_Cyclase"/>
</dbReference>
<reference evidence="6" key="1">
    <citation type="submission" date="2020-09" db="EMBL/GenBank/DDBJ databases">
        <title>A novel bacterium of genus Neiella, isolated from South China Sea.</title>
        <authorList>
            <person name="Huang H."/>
            <person name="Mo K."/>
            <person name="Hu Y."/>
        </authorList>
    </citation>
    <scope>NUCLEOTIDE SEQUENCE</scope>
    <source>
        <strain evidence="6">HB171785</strain>
    </source>
</reference>
<dbReference type="Gene3D" id="3.30.70.270">
    <property type="match status" value="1"/>
</dbReference>
<dbReference type="EMBL" id="JACXAF010000035">
    <property type="protein sequence ID" value="MBD1391375.1"/>
    <property type="molecule type" value="Genomic_DNA"/>
</dbReference>
<evidence type="ECO:0000313" key="7">
    <source>
        <dbReference type="Proteomes" id="UP000638014"/>
    </source>
</evidence>
<dbReference type="InterPro" id="IPR043128">
    <property type="entry name" value="Rev_trsase/Diguanyl_cyclase"/>
</dbReference>
<keyword evidence="7" id="KW-1185">Reference proteome</keyword>